<dbReference type="Proteomes" id="UP001627154">
    <property type="component" value="Unassembled WGS sequence"/>
</dbReference>
<feature type="region of interest" description="Disordered" evidence="1">
    <location>
        <begin position="35"/>
        <end position="60"/>
    </location>
</feature>
<feature type="compositionally biased region" description="Low complexity" evidence="1">
    <location>
        <begin position="37"/>
        <end position="49"/>
    </location>
</feature>
<proteinExistence type="predicted"/>
<dbReference type="EMBL" id="JBJJXI010000032">
    <property type="protein sequence ID" value="KAL3403042.1"/>
    <property type="molecule type" value="Genomic_DNA"/>
</dbReference>
<feature type="compositionally biased region" description="Basic and acidic residues" evidence="1">
    <location>
        <begin position="153"/>
        <end position="177"/>
    </location>
</feature>
<organism evidence="2 3">
    <name type="scientific">Trichogramma kaykai</name>
    <dbReference type="NCBI Taxonomy" id="54128"/>
    <lineage>
        <taxon>Eukaryota</taxon>
        <taxon>Metazoa</taxon>
        <taxon>Ecdysozoa</taxon>
        <taxon>Arthropoda</taxon>
        <taxon>Hexapoda</taxon>
        <taxon>Insecta</taxon>
        <taxon>Pterygota</taxon>
        <taxon>Neoptera</taxon>
        <taxon>Endopterygota</taxon>
        <taxon>Hymenoptera</taxon>
        <taxon>Apocrita</taxon>
        <taxon>Proctotrupomorpha</taxon>
        <taxon>Chalcidoidea</taxon>
        <taxon>Trichogrammatidae</taxon>
        <taxon>Trichogramma</taxon>
    </lineage>
</organism>
<feature type="region of interest" description="Disordered" evidence="1">
    <location>
        <begin position="275"/>
        <end position="337"/>
    </location>
</feature>
<accession>A0ABD2XCA6</accession>
<comment type="caution">
    <text evidence="2">The sequence shown here is derived from an EMBL/GenBank/DDBJ whole genome shotgun (WGS) entry which is preliminary data.</text>
</comment>
<reference evidence="2 3" key="1">
    <citation type="journal article" date="2024" name="bioRxiv">
        <title>A reference genome for Trichogramma kaykai: A tiny desert-dwelling parasitoid wasp with competing sex-ratio distorters.</title>
        <authorList>
            <person name="Culotta J."/>
            <person name="Lindsey A.R."/>
        </authorList>
    </citation>
    <scope>NUCLEOTIDE SEQUENCE [LARGE SCALE GENOMIC DNA]</scope>
    <source>
        <strain evidence="2 3">KSX58</strain>
    </source>
</reference>
<dbReference type="AlphaFoldDB" id="A0ABD2XCA6"/>
<name>A0ABD2XCA6_9HYME</name>
<evidence type="ECO:0000256" key="1">
    <source>
        <dbReference type="SAM" id="MobiDB-lite"/>
    </source>
</evidence>
<evidence type="ECO:0000313" key="3">
    <source>
        <dbReference type="Proteomes" id="UP001627154"/>
    </source>
</evidence>
<feature type="compositionally biased region" description="Polar residues" evidence="1">
    <location>
        <begin position="280"/>
        <end position="301"/>
    </location>
</feature>
<evidence type="ECO:0000313" key="2">
    <source>
        <dbReference type="EMBL" id="KAL3403042.1"/>
    </source>
</evidence>
<gene>
    <name evidence="2" type="ORF">TKK_004182</name>
</gene>
<keyword evidence="3" id="KW-1185">Reference proteome</keyword>
<feature type="region of interest" description="Disordered" evidence="1">
    <location>
        <begin position="151"/>
        <end position="177"/>
    </location>
</feature>
<sequence length="372" mass="40376">MEDTRVGKYQNNGCSVIVEVPPGYQDEASGANTNKIASSAADQQQQHQARAYREETSSAARSTSAFDNSKLFGSCNTGLSQSDLSICSEGSANPSYRYGNQLEYEAGHFGYPMYDSAAGAQATSGGAAGGGGGCCYEQLIPTTHIASSSSWLEFDKSPDTEKTLLEDSKTPSMEKDMDRNTLDKTIREDLLPMDSSSSIDNHPDNLTDLDVSENNNAIVRSSANPSTGPDNNIASKLELQQTLNKPVITGAIMKDEINLHHQDDTFQEQQRRLGNGTLIPDSTTNLDKNDQQPLQQQNNGTLKPEGSNFVPAHKRTDSIPPRLNEATSLECSDKKPPLDIYSQIKTSILPGLSPKFELLQNEVCNSVDEKES</sequence>
<protein>
    <submittedName>
        <fullName evidence="2">Uncharacterized protein</fullName>
    </submittedName>
</protein>